<keyword evidence="2" id="KW-0472">Membrane</keyword>
<keyword evidence="4" id="KW-1185">Reference proteome</keyword>
<comment type="caution">
    <text evidence="3">The sequence shown here is derived from an EMBL/GenBank/DDBJ whole genome shotgun (WGS) entry which is preliminary data.</text>
</comment>
<dbReference type="PANTHER" id="PTHR38441:SF1">
    <property type="entry name" value="MEMBRANE PROTEIN"/>
    <property type="match status" value="1"/>
</dbReference>
<name>A0A511VC70_9BACL</name>
<evidence type="ECO:0000256" key="2">
    <source>
        <dbReference type="SAM" id="Phobius"/>
    </source>
</evidence>
<dbReference type="Pfam" id="PF04341">
    <property type="entry name" value="DUF485"/>
    <property type="match status" value="1"/>
</dbReference>
<evidence type="ECO:0008006" key="5">
    <source>
        <dbReference type="Google" id="ProtNLM"/>
    </source>
</evidence>
<feature type="compositionally biased region" description="Low complexity" evidence="1">
    <location>
        <begin position="1"/>
        <end position="15"/>
    </location>
</feature>
<feature type="region of interest" description="Disordered" evidence="1">
    <location>
        <begin position="1"/>
        <end position="20"/>
    </location>
</feature>
<dbReference type="EMBL" id="BJXX01000193">
    <property type="protein sequence ID" value="GEN36510.1"/>
    <property type="molecule type" value="Genomic_DNA"/>
</dbReference>
<protein>
    <recommendedName>
        <fullName evidence="5">DUF485 domain-containing protein</fullName>
    </recommendedName>
</protein>
<feature type="transmembrane region" description="Helical" evidence="2">
    <location>
        <begin position="40"/>
        <end position="62"/>
    </location>
</feature>
<dbReference type="OrthoDB" id="2886991at2"/>
<sequence length="119" mass="13923">MESTASSNSRSASSNHHVQNEWDEIAESSQFQTLIKEKKAFLIPTTIFFMVYYFALPIMAGYSKTLMIKKVPLFVNFGYLFAVSQFIMAWVLAYYYMKKAERFDDLISEIYKNKKRGLQ</sequence>
<organism evidence="3 4">
    <name type="scientific">Aneurinibacillus danicus</name>
    <dbReference type="NCBI Taxonomy" id="267746"/>
    <lineage>
        <taxon>Bacteria</taxon>
        <taxon>Bacillati</taxon>
        <taxon>Bacillota</taxon>
        <taxon>Bacilli</taxon>
        <taxon>Bacillales</taxon>
        <taxon>Paenibacillaceae</taxon>
        <taxon>Aneurinibacillus group</taxon>
        <taxon>Aneurinibacillus</taxon>
    </lineage>
</organism>
<feature type="transmembrane region" description="Helical" evidence="2">
    <location>
        <begin position="74"/>
        <end position="96"/>
    </location>
</feature>
<keyword evidence="2" id="KW-1133">Transmembrane helix</keyword>
<dbReference type="AlphaFoldDB" id="A0A511VC70"/>
<dbReference type="InterPro" id="IPR007436">
    <property type="entry name" value="DUF485"/>
</dbReference>
<dbReference type="PANTHER" id="PTHR38441">
    <property type="entry name" value="INTEGRAL MEMBRANE PROTEIN-RELATED"/>
    <property type="match status" value="1"/>
</dbReference>
<gene>
    <name evidence="3" type="ORF">ADA01nite_39700</name>
</gene>
<dbReference type="RefSeq" id="WP_146812150.1">
    <property type="nucleotide sequence ID" value="NZ_BJXX01000193.1"/>
</dbReference>
<accession>A0A511VC70</accession>
<reference evidence="3 4" key="1">
    <citation type="submission" date="2019-07" db="EMBL/GenBank/DDBJ databases">
        <title>Whole genome shotgun sequence of Aneurinibacillus danicus NBRC 102444.</title>
        <authorList>
            <person name="Hosoyama A."/>
            <person name="Uohara A."/>
            <person name="Ohji S."/>
            <person name="Ichikawa N."/>
        </authorList>
    </citation>
    <scope>NUCLEOTIDE SEQUENCE [LARGE SCALE GENOMIC DNA]</scope>
    <source>
        <strain evidence="3 4">NBRC 102444</strain>
    </source>
</reference>
<evidence type="ECO:0000313" key="3">
    <source>
        <dbReference type="EMBL" id="GEN36510.1"/>
    </source>
</evidence>
<evidence type="ECO:0000256" key="1">
    <source>
        <dbReference type="SAM" id="MobiDB-lite"/>
    </source>
</evidence>
<dbReference type="Proteomes" id="UP000321157">
    <property type="component" value="Unassembled WGS sequence"/>
</dbReference>
<keyword evidence="2" id="KW-0812">Transmembrane</keyword>
<proteinExistence type="predicted"/>
<evidence type="ECO:0000313" key="4">
    <source>
        <dbReference type="Proteomes" id="UP000321157"/>
    </source>
</evidence>